<comment type="catalytic activity">
    <reaction evidence="7">
        <text>a peptidoglycan chain = a peptidoglycan chain with N-acetyl-1,6-anhydromuramyl-[peptide] at the reducing end + a peptidoglycan chain with N-acetylglucosamine at the non-reducing end.</text>
        <dbReference type="EC" id="4.2.2.29"/>
    </reaction>
</comment>
<keyword evidence="7" id="KW-0997">Cell inner membrane</keyword>
<dbReference type="Proteomes" id="UP000198417">
    <property type="component" value="Unassembled WGS sequence"/>
</dbReference>
<keyword evidence="9" id="KW-1185">Reference proteome</keyword>
<keyword evidence="4 7" id="KW-0472">Membrane</keyword>
<dbReference type="PANTHER" id="PTHR30518">
    <property type="entry name" value="ENDOLYTIC MUREIN TRANSGLYCOSYLASE"/>
    <property type="match status" value="1"/>
</dbReference>
<proteinExistence type="inferred from homology"/>
<dbReference type="Gene3D" id="3.30.1490.480">
    <property type="entry name" value="Endolytic murein transglycosylase"/>
    <property type="match status" value="1"/>
</dbReference>
<dbReference type="RefSeq" id="WP_089271411.1">
    <property type="nucleotide sequence ID" value="NZ_FZNN01000012.1"/>
</dbReference>
<protein>
    <recommendedName>
        <fullName evidence="7">Endolytic murein transglycosylase</fullName>
        <ecNumber evidence="7">4.2.2.29</ecNumber>
    </recommendedName>
    <alternativeName>
        <fullName evidence="7">Peptidoglycan lytic transglycosylase</fullName>
    </alternativeName>
    <alternativeName>
        <fullName evidence="7">Peptidoglycan polymerization terminase</fullName>
    </alternativeName>
</protein>
<feature type="site" description="Important for catalytic activity" evidence="7">
    <location>
        <position position="259"/>
    </location>
</feature>
<accession>A0A238XR13</accession>
<evidence type="ECO:0000256" key="3">
    <source>
        <dbReference type="ARBA" id="ARBA00022989"/>
    </source>
</evidence>
<evidence type="ECO:0000256" key="5">
    <source>
        <dbReference type="ARBA" id="ARBA00023239"/>
    </source>
</evidence>
<reference evidence="8 9" key="1">
    <citation type="submission" date="2017-06" db="EMBL/GenBank/DDBJ databases">
        <authorList>
            <person name="Kim H.J."/>
            <person name="Triplett B.A."/>
        </authorList>
    </citation>
    <scope>NUCLEOTIDE SEQUENCE [LARGE SCALE GENOMIC DNA]</scope>
    <source>
        <strain evidence="8 9">DSM 29052</strain>
    </source>
</reference>
<evidence type="ECO:0000256" key="1">
    <source>
        <dbReference type="ARBA" id="ARBA00022475"/>
    </source>
</evidence>
<dbReference type="Pfam" id="PF02618">
    <property type="entry name" value="YceG"/>
    <property type="match status" value="1"/>
</dbReference>
<dbReference type="OrthoDB" id="9814591at2"/>
<dbReference type="AlphaFoldDB" id="A0A238XR13"/>
<dbReference type="GO" id="GO:0005886">
    <property type="term" value="C:plasma membrane"/>
    <property type="evidence" value="ECO:0007669"/>
    <property type="project" value="UniProtKB-UniRule"/>
</dbReference>
<dbReference type="InterPro" id="IPR003770">
    <property type="entry name" value="MLTG-like"/>
</dbReference>
<dbReference type="PANTHER" id="PTHR30518:SF2">
    <property type="entry name" value="ENDOLYTIC MUREIN TRANSGLYCOSYLASE"/>
    <property type="match status" value="1"/>
</dbReference>
<gene>
    <name evidence="7" type="primary">mltG</name>
    <name evidence="8" type="ORF">SAMN06265370_112100</name>
</gene>
<evidence type="ECO:0000256" key="2">
    <source>
        <dbReference type="ARBA" id="ARBA00022692"/>
    </source>
</evidence>
<keyword evidence="3 7" id="KW-1133">Transmembrane helix</keyword>
<evidence type="ECO:0000256" key="6">
    <source>
        <dbReference type="ARBA" id="ARBA00023316"/>
    </source>
</evidence>
<evidence type="ECO:0000313" key="8">
    <source>
        <dbReference type="EMBL" id="SNR61018.1"/>
    </source>
</evidence>
<comment type="similarity">
    <text evidence="7">Belongs to the transglycosylase MltG family.</text>
</comment>
<dbReference type="EC" id="4.2.2.29" evidence="7"/>
<name>A0A238XR13_9RHOB</name>
<evidence type="ECO:0000256" key="4">
    <source>
        <dbReference type="ARBA" id="ARBA00023136"/>
    </source>
</evidence>
<comment type="function">
    <text evidence="7">Functions as a peptidoglycan terminase that cleaves nascent peptidoglycan strands endolytically to terminate their elongation.</text>
</comment>
<keyword evidence="2 7" id="KW-0812">Transmembrane</keyword>
<dbReference type="Gene3D" id="3.30.160.60">
    <property type="entry name" value="Classic Zinc Finger"/>
    <property type="match status" value="1"/>
</dbReference>
<keyword evidence="1 7" id="KW-1003">Cell membrane</keyword>
<evidence type="ECO:0000256" key="7">
    <source>
        <dbReference type="HAMAP-Rule" id="MF_02065"/>
    </source>
</evidence>
<dbReference type="NCBIfam" id="TIGR00247">
    <property type="entry name" value="endolytic transglycosylase MltG"/>
    <property type="match status" value="1"/>
</dbReference>
<dbReference type="HAMAP" id="MF_02065">
    <property type="entry name" value="MltG"/>
    <property type="match status" value="1"/>
</dbReference>
<dbReference type="GO" id="GO:0009252">
    <property type="term" value="P:peptidoglycan biosynthetic process"/>
    <property type="evidence" value="ECO:0007669"/>
    <property type="project" value="UniProtKB-UniRule"/>
</dbReference>
<keyword evidence="5 7" id="KW-0456">Lyase</keyword>
<keyword evidence="6 7" id="KW-0961">Cell wall biogenesis/degradation</keyword>
<dbReference type="EMBL" id="FZNN01000012">
    <property type="protein sequence ID" value="SNR61018.1"/>
    <property type="molecule type" value="Genomic_DNA"/>
</dbReference>
<evidence type="ECO:0000313" key="9">
    <source>
        <dbReference type="Proteomes" id="UP000198417"/>
    </source>
</evidence>
<organism evidence="8 9">
    <name type="scientific">Puniceibacterium sediminis</name>
    <dbReference type="NCBI Taxonomy" id="1608407"/>
    <lineage>
        <taxon>Bacteria</taxon>
        <taxon>Pseudomonadati</taxon>
        <taxon>Pseudomonadota</taxon>
        <taxon>Alphaproteobacteria</taxon>
        <taxon>Rhodobacterales</taxon>
        <taxon>Paracoccaceae</taxon>
        <taxon>Puniceibacterium</taxon>
    </lineage>
</organism>
<sequence length="387" mass="41777">MWRNIASNAMTFLVVLVFLAGGALIWAKQEYSDAGPLAVPICLSVQSGSNMRRVSDELVSQGAVSSGALFRMGADYTDKAGQLKAGSYLVPEGSSMSEIVDIVTRGGASTCGTEVVFRVGINQAMVQVRELDPVTGRFEEVAEFDPAQGEAPEEYTSVKQKADTRFRVALAEGVTSWQVVNELRQVDVLEGDVTEVPPEGSLAPDSYEVRPGDTLESVLSRMQSAQELILATAWQNRASDLPLKTPEEALILASIVEKETGIPTEREQVAAVFVNRLNAGMRLQTDPTVIYGITKGEGILGRGLRRSELDAATPYNTYVIPGLPPTPIANPGRASIEAALNPDTADYVYFVAKTLDPKDGHVFATTLDEHNSNVAAYRRLEAQRANQ</sequence>
<dbReference type="GO" id="GO:0008932">
    <property type="term" value="F:lytic endotransglycosylase activity"/>
    <property type="evidence" value="ECO:0007669"/>
    <property type="project" value="UniProtKB-UniRule"/>
</dbReference>
<dbReference type="CDD" id="cd08010">
    <property type="entry name" value="MltG_like"/>
    <property type="match status" value="1"/>
</dbReference>
<dbReference type="GO" id="GO:0071555">
    <property type="term" value="P:cell wall organization"/>
    <property type="evidence" value="ECO:0007669"/>
    <property type="project" value="UniProtKB-KW"/>
</dbReference>